<dbReference type="Proteomes" id="UP000264980">
    <property type="component" value="Chromosome"/>
</dbReference>
<evidence type="ECO:0000259" key="2">
    <source>
        <dbReference type="Pfam" id="PF06812"/>
    </source>
</evidence>
<feature type="region of interest" description="Disordered" evidence="1">
    <location>
        <begin position="185"/>
        <end position="212"/>
    </location>
</feature>
<dbReference type="Pfam" id="PF16989">
    <property type="entry name" value="T6SS_VasJ"/>
    <property type="match status" value="1"/>
</dbReference>
<accession>A0A345CNJ6</accession>
<dbReference type="PANTHER" id="PTHR37024:SF3">
    <property type="entry name" value="TYPE VI SECRETION SYSTEM PROTEIN TSSA"/>
    <property type="match status" value="1"/>
</dbReference>
<name>A0A345CNJ6_9GAMM</name>
<dbReference type="InterPro" id="IPR010657">
    <property type="entry name" value="ImpA_N"/>
</dbReference>
<dbReference type="RefSeq" id="WP_233478965.1">
    <property type="nucleotide sequence ID" value="NZ_CP013970.1"/>
</dbReference>
<gene>
    <name evidence="3" type="primary">tssA</name>
    <name evidence="3" type="ORF">AV903_01030</name>
</gene>
<evidence type="ECO:0000313" key="3">
    <source>
        <dbReference type="EMBL" id="AXF75013.1"/>
    </source>
</evidence>
<dbReference type="PANTHER" id="PTHR37024">
    <property type="entry name" value="TYPE VI SECRETION SYSTEM DUF2094 AND IMPA-RELATED DOMAIN PROTEIN"/>
    <property type="match status" value="1"/>
</dbReference>
<reference evidence="3 4" key="1">
    <citation type="submission" date="2016-01" db="EMBL/GenBank/DDBJ databases">
        <authorList>
            <person name="Oliw E.H."/>
        </authorList>
    </citation>
    <scope>NUCLEOTIDE SEQUENCE [LARGE SCALE GENOMIC DNA]</scope>
    <source>
        <strain evidence="3 4">MDcuke</strain>
    </source>
</reference>
<dbReference type="AlphaFoldDB" id="A0A345CNJ6"/>
<dbReference type="InterPro" id="IPR017739">
    <property type="entry name" value="T6SS-assoc_VCA0119"/>
</dbReference>
<proteinExistence type="predicted"/>
<protein>
    <submittedName>
        <fullName evidence="3">Type VI secretion system protein TssA</fullName>
    </submittedName>
</protein>
<organism evidence="3 4">
    <name type="scientific">Erwinia tracheiphila</name>
    <dbReference type="NCBI Taxonomy" id="65700"/>
    <lineage>
        <taxon>Bacteria</taxon>
        <taxon>Pseudomonadati</taxon>
        <taxon>Pseudomonadota</taxon>
        <taxon>Gammaproteobacteria</taxon>
        <taxon>Enterobacterales</taxon>
        <taxon>Erwiniaceae</taxon>
        <taxon>Erwinia</taxon>
    </lineage>
</organism>
<feature type="domain" description="ImpA N-terminal" evidence="2">
    <location>
        <begin position="14"/>
        <end position="111"/>
    </location>
</feature>
<sequence length="473" mass="53223">MRVEMEQWLASITAPLPAEKICSRVADEHPDWAFIDGEIMKLGSLEHRSLDTAAIQQRILRLLAQESKDFRLMVHLLRLLQHSGEPQNMVASALLLGSWVGLYWSQAWPDNLAIKRRLAQQALRRFLIAADRFTTHASDEQRQAILNELAQLAQRWQSEEKTLAADVDALITLYRRVPLLMTHAEERAVAPPSENKKTPQPVPAGGEAPQATLPVVDSSDEKTWRNTQLQLANLLCQRQADNPLGYRLRRNAIWHGIAIAPLAEADGRTALAAFSADRMLNYSARMTAPDVTLWQQVEHSLTLALFWFDGHRLSADIAHSLGYPRVAEAIREELTCFLQRLPQLATLSFSDRSPFLSAATQNWLAQTDTAHQQPAAVASAGVDIDHAMLRQCHQQQGLEAVLHMLDGITHQQGPRGKFYCQLFEAELLHSTGLEALARQHYRHLYQSAQGITLADWEPELIRQLETDIEKSKG</sequence>
<dbReference type="NCBIfam" id="TIGR03362">
    <property type="entry name" value="VI_chp_7"/>
    <property type="match status" value="1"/>
</dbReference>
<dbReference type="EMBL" id="CP013970">
    <property type="protein sequence ID" value="AXF75013.1"/>
    <property type="molecule type" value="Genomic_DNA"/>
</dbReference>
<dbReference type="Pfam" id="PF06812">
    <property type="entry name" value="ImpA_N"/>
    <property type="match status" value="1"/>
</dbReference>
<evidence type="ECO:0000313" key="4">
    <source>
        <dbReference type="Proteomes" id="UP000264980"/>
    </source>
</evidence>
<evidence type="ECO:0000256" key="1">
    <source>
        <dbReference type="SAM" id="MobiDB-lite"/>
    </source>
</evidence>